<evidence type="ECO:0000313" key="1">
    <source>
        <dbReference type="EMBL" id="KAF9754361.1"/>
    </source>
</evidence>
<feature type="non-terminal residue" evidence="1">
    <location>
        <position position="1"/>
    </location>
</feature>
<reference evidence="1 2" key="1">
    <citation type="journal article" date="2020" name="Genome Biol. Evol.">
        <title>Comparative genomics of strictly vertically transmitted, feminizing microsporidia endosymbionts of amphipod crustaceans.</title>
        <authorList>
            <person name="Cormier A."/>
            <person name="Chebbi M.A."/>
            <person name="Giraud I."/>
            <person name="Wattier R."/>
            <person name="Teixeira M."/>
            <person name="Gilbert C."/>
            <person name="Rigaud T."/>
            <person name="Cordaux R."/>
        </authorList>
    </citation>
    <scope>NUCLEOTIDE SEQUENCE [LARGE SCALE GENOMIC DNA]</scope>
    <source>
        <strain evidence="1 2">Ou3-Ou53</strain>
    </source>
</reference>
<protein>
    <recommendedName>
        <fullName evidence="3">ISXO2-like transposase domain-containing protein</fullName>
    </recommendedName>
</protein>
<dbReference type="AlphaFoldDB" id="A0A9P6KXA5"/>
<dbReference type="Proteomes" id="UP000740883">
    <property type="component" value="Unassembled WGS sequence"/>
</dbReference>
<dbReference type="OrthoDB" id="7732882at2759"/>
<evidence type="ECO:0008006" key="3">
    <source>
        <dbReference type="Google" id="ProtNLM"/>
    </source>
</evidence>
<organism evidence="1 2">
    <name type="scientific">Nosema granulosis</name>
    <dbReference type="NCBI Taxonomy" id="83296"/>
    <lineage>
        <taxon>Eukaryota</taxon>
        <taxon>Fungi</taxon>
        <taxon>Fungi incertae sedis</taxon>
        <taxon>Microsporidia</taxon>
        <taxon>Nosematidae</taxon>
        <taxon>Nosema</taxon>
    </lineage>
</organism>
<dbReference type="InterPro" id="IPR053164">
    <property type="entry name" value="IS1016-like_transposase"/>
</dbReference>
<gene>
    <name evidence="1" type="ORF">NGRA_3355</name>
</gene>
<dbReference type="PANTHER" id="PTHR47163:SF2">
    <property type="entry name" value="SI:DKEY-17M8.2"/>
    <property type="match status" value="1"/>
</dbReference>
<keyword evidence="2" id="KW-1185">Reference proteome</keyword>
<sequence>IMYKHINRCPILDIAYELDIHRNTVSEYADLAREVISEYIYSNNDLLGGLNEDGTSKIVEIDESYFFKRKYNRGRLTNDQWYIGSVESGTKKAFIIQVPNRNARLLGK</sequence>
<dbReference type="PANTHER" id="PTHR47163">
    <property type="entry name" value="DDE_TNP_IS1595 DOMAIN-CONTAINING PROTEIN"/>
    <property type="match status" value="1"/>
</dbReference>
<proteinExistence type="predicted"/>
<accession>A0A9P6KXA5</accession>
<dbReference type="EMBL" id="SBJO01000902">
    <property type="protein sequence ID" value="KAF9754361.1"/>
    <property type="molecule type" value="Genomic_DNA"/>
</dbReference>
<evidence type="ECO:0000313" key="2">
    <source>
        <dbReference type="Proteomes" id="UP000740883"/>
    </source>
</evidence>
<comment type="caution">
    <text evidence="1">The sequence shown here is derived from an EMBL/GenBank/DDBJ whole genome shotgun (WGS) entry which is preliminary data.</text>
</comment>
<name>A0A9P6KXA5_9MICR</name>